<name>A0AAD7SV47_9TELE</name>
<proteinExistence type="predicted"/>
<accession>A0AAD7SV47</accession>
<feature type="region of interest" description="Disordered" evidence="1">
    <location>
        <begin position="1"/>
        <end position="21"/>
    </location>
</feature>
<evidence type="ECO:0000256" key="1">
    <source>
        <dbReference type="SAM" id="MobiDB-lite"/>
    </source>
</evidence>
<evidence type="ECO:0000313" key="3">
    <source>
        <dbReference type="Proteomes" id="UP001221898"/>
    </source>
</evidence>
<organism evidence="2 3">
    <name type="scientific">Aldrovandia affinis</name>
    <dbReference type="NCBI Taxonomy" id="143900"/>
    <lineage>
        <taxon>Eukaryota</taxon>
        <taxon>Metazoa</taxon>
        <taxon>Chordata</taxon>
        <taxon>Craniata</taxon>
        <taxon>Vertebrata</taxon>
        <taxon>Euteleostomi</taxon>
        <taxon>Actinopterygii</taxon>
        <taxon>Neopterygii</taxon>
        <taxon>Teleostei</taxon>
        <taxon>Notacanthiformes</taxon>
        <taxon>Halosauridae</taxon>
        <taxon>Aldrovandia</taxon>
    </lineage>
</organism>
<evidence type="ECO:0000313" key="2">
    <source>
        <dbReference type="EMBL" id="KAJ8409382.1"/>
    </source>
</evidence>
<gene>
    <name evidence="2" type="ORF">AAFF_G00235800</name>
</gene>
<dbReference type="EMBL" id="JAINUG010000031">
    <property type="protein sequence ID" value="KAJ8409382.1"/>
    <property type="molecule type" value="Genomic_DNA"/>
</dbReference>
<dbReference type="Proteomes" id="UP001221898">
    <property type="component" value="Unassembled WGS sequence"/>
</dbReference>
<protein>
    <submittedName>
        <fullName evidence="2">Uncharacterized protein</fullName>
    </submittedName>
</protein>
<dbReference type="AlphaFoldDB" id="A0AAD7SV47"/>
<keyword evidence="3" id="KW-1185">Reference proteome</keyword>
<sequence>MGKGFPFRAKGPTKAVAARTGPHPGAASCLSWDLLDLWTFSPSVLLAEGHLVRSATANNDVYVYRVTTLISCTNHV</sequence>
<reference evidence="2" key="1">
    <citation type="journal article" date="2023" name="Science">
        <title>Genome structures resolve the early diversification of teleost fishes.</title>
        <authorList>
            <person name="Parey E."/>
            <person name="Louis A."/>
            <person name="Montfort J."/>
            <person name="Bouchez O."/>
            <person name="Roques C."/>
            <person name="Iampietro C."/>
            <person name="Lluch J."/>
            <person name="Castinel A."/>
            <person name="Donnadieu C."/>
            <person name="Desvignes T."/>
            <person name="Floi Bucao C."/>
            <person name="Jouanno E."/>
            <person name="Wen M."/>
            <person name="Mejri S."/>
            <person name="Dirks R."/>
            <person name="Jansen H."/>
            <person name="Henkel C."/>
            <person name="Chen W.J."/>
            <person name="Zahm M."/>
            <person name="Cabau C."/>
            <person name="Klopp C."/>
            <person name="Thompson A.W."/>
            <person name="Robinson-Rechavi M."/>
            <person name="Braasch I."/>
            <person name="Lecointre G."/>
            <person name="Bobe J."/>
            <person name="Postlethwait J.H."/>
            <person name="Berthelot C."/>
            <person name="Roest Crollius H."/>
            <person name="Guiguen Y."/>
        </authorList>
    </citation>
    <scope>NUCLEOTIDE SEQUENCE</scope>
    <source>
        <strain evidence="2">NC1722</strain>
    </source>
</reference>
<comment type="caution">
    <text evidence="2">The sequence shown here is derived from an EMBL/GenBank/DDBJ whole genome shotgun (WGS) entry which is preliminary data.</text>
</comment>